<evidence type="ECO:0008006" key="4">
    <source>
        <dbReference type="Google" id="ProtNLM"/>
    </source>
</evidence>
<dbReference type="PANTHER" id="PTHR42085">
    <property type="entry name" value="F-BOX DOMAIN-CONTAINING PROTEIN"/>
    <property type="match status" value="1"/>
</dbReference>
<reference evidence="2 3" key="1">
    <citation type="submission" date="2021-11" db="EMBL/GenBank/DDBJ databases">
        <title>Black yeast isolated from Biological Soil Crust.</title>
        <authorList>
            <person name="Kurbessoian T."/>
        </authorList>
    </citation>
    <scope>NUCLEOTIDE SEQUENCE [LARGE SCALE GENOMIC DNA]</scope>
    <source>
        <strain evidence="2 3">CCFEE 5522</strain>
    </source>
</reference>
<proteinExistence type="predicted"/>
<evidence type="ECO:0000313" key="2">
    <source>
        <dbReference type="EMBL" id="KAK4542384.1"/>
    </source>
</evidence>
<keyword evidence="3" id="KW-1185">Reference proteome</keyword>
<gene>
    <name evidence="2" type="ORF">LTR36_006841</name>
</gene>
<name>A0AAV9JB56_9PEZI</name>
<comment type="caution">
    <text evidence="2">The sequence shown here is derived from an EMBL/GenBank/DDBJ whole genome shotgun (WGS) entry which is preliminary data.</text>
</comment>
<feature type="region of interest" description="Disordered" evidence="1">
    <location>
        <begin position="1"/>
        <end position="41"/>
    </location>
</feature>
<accession>A0AAV9JB56</accession>
<dbReference type="EMBL" id="JAVFHQ010000042">
    <property type="protein sequence ID" value="KAK4542384.1"/>
    <property type="molecule type" value="Genomic_DNA"/>
</dbReference>
<sequence length="276" mass="31715">MENSMLDKGPHASETQSDVKLSEANPPPKQGESERTTETATGSFRFLELPAEIRNMIYSLLLEAQKPIEMQRIISGVSRSFITRPPTYNTSVEHYRTHLHVGILQTNQQIHAEATPILYSLNTLNFGLSYSEARNLHAFLQHIGSSRQHVRHLALCRIRSNTELRAALHLLKEARALETVKLGCYLPEHFDTNSSRKRSRYFNPQKNIQVLLPCLKSLQNARKASGKDGCAVEVFRLQDIPRRDYRYEGEDKYQEVRGRMRRAFENLKEELKQALA</sequence>
<dbReference type="PANTHER" id="PTHR42085:SF1">
    <property type="entry name" value="F-BOX DOMAIN-CONTAINING PROTEIN"/>
    <property type="match status" value="1"/>
</dbReference>
<evidence type="ECO:0000313" key="3">
    <source>
        <dbReference type="Proteomes" id="UP001324427"/>
    </source>
</evidence>
<dbReference type="InterPro" id="IPR038883">
    <property type="entry name" value="AN11006-like"/>
</dbReference>
<dbReference type="Proteomes" id="UP001324427">
    <property type="component" value="Unassembled WGS sequence"/>
</dbReference>
<evidence type="ECO:0000256" key="1">
    <source>
        <dbReference type="SAM" id="MobiDB-lite"/>
    </source>
</evidence>
<organism evidence="2 3">
    <name type="scientific">Oleoguttula mirabilis</name>
    <dbReference type="NCBI Taxonomy" id="1507867"/>
    <lineage>
        <taxon>Eukaryota</taxon>
        <taxon>Fungi</taxon>
        <taxon>Dikarya</taxon>
        <taxon>Ascomycota</taxon>
        <taxon>Pezizomycotina</taxon>
        <taxon>Dothideomycetes</taxon>
        <taxon>Dothideomycetidae</taxon>
        <taxon>Mycosphaerellales</taxon>
        <taxon>Teratosphaeriaceae</taxon>
        <taxon>Oleoguttula</taxon>
    </lineage>
</organism>
<protein>
    <recommendedName>
        <fullName evidence="4">F-box domain-containing protein</fullName>
    </recommendedName>
</protein>
<dbReference type="AlphaFoldDB" id="A0AAV9JB56"/>